<protein>
    <recommendedName>
        <fullName evidence="3">Nitrogen regulatory protein P-II family</fullName>
    </recommendedName>
</protein>
<dbReference type="Proteomes" id="UP000183209">
    <property type="component" value="Unassembled WGS sequence"/>
</dbReference>
<evidence type="ECO:0000313" key="1">
    <source>
        <dbReference type="EMBL" id="SFT00318.1"/>
    </source>
</evidence>
<accession>A0A1I6UG01</accession>
<gene>
    <name evidence="1" type="ORF">SAMN04487906_2445</name>
</gene>
<dbReference type="OrthoDB" id="1524637at2"/>
<dbReference type="SUPFAM" id="SSF54913">
    <property type="entry name" value="GlnB-like"/>
    <property type="match status" value="1"/>
</dbReference>
<dbReference type="RefSeq" id="WP_074979140.1">
    <property type="nucleotide sequence ID" value="NZ_FPAG01000007.1"/>
</dbReference>
<sequence length="101" mass="11412">MKLLLVTAVEEFQKDILKLFSEAKIESFSGSGIDGYKEPASVMLTSSWFPAEKEAVESIMFFSFTDDEKIDKAFELIKTFNAQIDTNNPVKAVVVPIEKWI</sequence>
<evidence type="ECO:0008006" key="3">
    <source>
        <dbReference type="Google" id="ProtNLM"/>
    </source>
</evidence>
<organism evidence="1 2">
    <name type="scientific">Zhouia amylolytica</name>
    <dbReference type="NCBI Taxonomy" id="376730"/>
    <lineage>
        <taxon>Bacteria</taxon>
        <taxon>Pseudomonadati</taxon>
        <taxon>Bacteroidota</taxon>
        <taxon>Flavobacteriia</taxon>
        <taxon>Flavobacteriales</taxon>
        <taxon>Flavobacteriaceae</taxon>
        <taxon>Zhouia</taxon>
    </lineage>
</organism>
<dbReference type="InterPro" id="IPR011322">
    <property type="entry name" value="N-reg_PII-like_a/b"/>
</dbReference>
<evidence type="ECO:0000313" key="2">
    <source>
        <dbReference type="Proteomes" id="UP000183209"/>
    </source>
</evidence>
<dbReference type="EMBL" id="FPAG01000007">
    <property type="protein sequence ID" value="SFT00318.1"/>
    <property type="molecule type" value="Genomic_DNA"/>
</dbReference>
<dbReference type="AlphaFoldDB" id="A0A1I6UG01"/>
<proteinExistence type="predicted"/>
<reference evidence="1 2" key="1">
    <citation type="submission" date="2016-10" db="EMBL/GenBank/DDBJ databases">
        <authorList>
            <person name="de Groot N.N."/>
        </authorList>
    </citation>
    <scope>NUCLEOTIDE SEQUENCE [LARGE SCALE GENOMIC DNA]</scope>
    <source>
        <strain evidence="1 2">CGMCC 1.6114</strain>
    </source>
</reference>
<name>A0A1I6UG01_9FLAO</name>